<dbReference type="AlphaFoldDB" id="A4C9B9"/>
<dbReference type="Pfam" id="PF09375">
    <property type="entry name" value="Peptidase_M75"/>
    <property type="match status" value="1"/>
</dbReference>
<dbReference type="HOGENOM" id="CLU_048993_0_0_6"/>
<evidence type="ECO:0000256" key="1">
    <source>
        <dbReference type="ARBA" id="ARBA00004196"/>
    </source>
</evidence>
<comment type="subcellular location">
    <subcellularLocation>
        <location evidence="1">Cell envelope</location>
    </subcellularLocation>
</comment>
<keyword evidence="5" id="KW-1185">Reference proteome</keyword>
<accession>A4C9B9</accession>
<feature type="domain" description="Imelysin-like" evidence="3">
    <location>
        <begin position="65"/>
        <end position="451"/>
    </location>
</feature>
<dbReference type="CDD" id="cd14657">
    <property type="entry name" value="Imelysin_IrpA-like"/>
    <property type="match status" value="1"/>
</dbReference>
<name>A4C9B9_9GAMM</name>
<dbReference type="eggNOG" id="COG3487">
    <property type="taxonomic scope" value="Bacteria"/>
</dbReference>
<organism evidence="4 5">
    <name type="scientific">Pseudoalteromonas tunicata D2</name>
    <dbReference type="NCBI Taxonomy" id="87626"/>
    <lineage>
        <taxon>Bacteria</taxon>
        <taxon>Pseudomonadati</taxon>
        <taxon>Pseudomonadota</taxon>
        <taxon>Gammaproteobacteria</taxon>
        <taxon>Alteromonadales</taxon>
        <taxon>Pseudoalteromonadaceae</taxon>
        <taxon>Pseudoalteromonas</taxon>
    </lineage>
</organism>
<evidence type="ECO:0000313" key="5">
    <source>
        <dbReference type="Proteomes" id="UP000006201"/>
    </source>
</evidence>
<dbReference type="GO" id="GO:0030313">
    <property type="term" value="C:cell envelope"/>
    <property type="evidence" value="ECO:0007669"/>
    <property type="project" value="UniProtKB-SubCell"/>
</dbReference>
<keyword evidence="2" id="KW-0732">Signal</keyword>
<dbReference type="Proteomes" id="UP000006201">
    <property type="component" value="Unassembled WGS sequence"/>
</dbReference>
<comment type="caution">
    <text evidence="4">The sequence shown here is derived from an EMBL/GenBank/DDBJ whole genome shotgun (WGS) entry which is preliminary data.</text>
</comment>
<dbReference type="EMBL" id="AAOH01000003">
    <property type="protein sequence ID" value="EAR29184.1"/>
    <property type="molecule type" value="Genomic_DNA"/>
</dbReference>
<dbReference type="InterPro" id="IPR038352">
    <property type="entry name" value="Imelysin_sf"/>
</dbReference>
<evidence type="ECO:0000259" key="3">
    <source>
        <dbReference type="Pfam" id="PF09375"/>
    </source>
</evidence>
<reference evidence="4 5" key="1">
    <citation type="submission" date="2006-02" db="EMBL/GenBank/DDBJ databases">
        <authorList>
            <person name="Moran M.A."/>
            <person name="Kjelleberg S."/>
            <person name="Egan S."/>
            <person name="Saunders N."/>
            <person name="Thomas T."/>
            <person name="Ferriera S."/>
            <person name="Johnson J."/>
            <person name="Kravitz S."/>
            <person name="Halpern A."/>
            <person name="Remington K."/>
            <person name="Beeson K."/>
            <person name="Tran B."/>
            <person name="Rogers Y.-H."/>
            <person name="Friedman R."/>
            <person name="Venter J.C."/>
        </authorList>
    </citation>
    <scope>NUCLEOTIDE SEQUENCE [LARGE SCALE GENOMIC DNA]</scope>
    <source>
        <strain evidence="4 5">D2</strain>
    </source>
</reference>
<sequence>MDNAMNTIKNIALSFVAAAVLAGCGGDDGKDGIAGAQGVAGQNGANGTSVFVTTQDVIKTNAQHAYAVYADSLIAAKALKEQLAIFVANPSDESFSLAKKAWLAAREPYGQSEVFRFREGPIDNLTQDAAGNWVLAPEAGPEGAINAWPLAEALIDYTQDMDGLQNPENPSTLPAGGNIIADIDSFPVIDKATIQAQFERGDDEANVTSGYHAIEFLLWGQDLNADGTYTANRDYSAGYRKASDFYTVGNQMGQCTSGEAGAANVICIRRSQYLLAAADLLIDDLKSVVDAWTPGTGFHYQAFIKEETQKQSLAKILEGMGRLSYGELAGERMSIALRTDSQEDEHSCFSDNTHRDIFLNAKGIQNTFNGQYVRFDGEVLQGASIYNLLVVAGKPELANKLRGALEDTMAKAAVIDTTAKLGYSFDVQIQQPELKGAVTNTIEALKTQTQVIKEVIEALGVTTGDLEGDTDEFGG</sequence>
<dbReference type="STRING" id="87626.PTD2_09069"/>
<proteinExistence type="predicted"/>
<protein>
    <recommendedName>
        <fullName evidence="3">Imelysin-like domain-containing protein</fullName>
    </recommendedName>
</protein>
<dbReference type="Gene3D" id="1.20.1420.20">
    <property type="entry name" value="M75 peptidase, HXXE motif"/>
    <property type="match status" value="1"/>
</dbReference>
<gene>
    <name evidence="4" type="ORF">PTD2_09069</name>
</gene>
<evidence type="ECO:0000256" key="2">
    <source>
        <dbReference type="ARBA" id="ARBA00022729"/>
    </source>
</evidence>
<evidence type="ECO:0000313" key="4">
    <source>
        <dbReference type="EMBL" id="EAR29184.1"/>
    </source>
</evidence>
<dbReference type="InterPro" id="IPR018976">
    <property type="entry name" value="Imelysin-like"/>
</dbReference>